<dbReference type="InterPro" id="IPR005627">
    <property type="entry name" value="CutC-like"/>
</dbReference>
<dbReference type="PANTHER" id="PTHR12598">
    <property type="entry name" value="COPPER HOMEOSTASIS PROTEIN CUTC"/>
    <property type="match status" value="1"/>
</dbReference>
<dbReference type="Proteomes" id="UP000249082">
    <property type="component" value="Unassembled WGS sequence"/>
</dbReference>
<dbReference type="PANTHER" id="PTHR12598:SF0">
    <property type="entry name" value="COPPER HOMEOSTASIS PROTEIN CUTC HOMOLOG"/>
    <property type="match status" value="1"/>
</dbReference>
<comment type="subcellular location">
    <subcellularLocation>
        <location evidence="2">Cytoplasm</location>
    </subcellularLocation>
</comment>
<dbReference type="Pfam" id="PF03932">
    <property type="entry name" value="CutC"/>
    <property type="match status" value="1"/>
</dbReference>
<reference evidence="3 4" key="1">
    <citation type="submission" date="2017-08" db="EMBL/GenBank/DDBJ databases">
        <title>Infants hospitalized years apart are colonized by the same room-sourced microbial strains.</title>
        <authorList>
            <person name="Brooks B."/>
            <person name="Olm M.R."/>
            <person name="Firek B.A."/>
            <person name="Baker R."/>
            <person name="Thomas B.C."/>
            <person name="Morowitz M.J."/>
            <person name="Banfield J.F."/>
        </authorList>
    </citation>
    <scope>NUCLEOTIDE SEQUENCE [LARGE SCALE GENOMIC DNA]</scope>
    <source>
        <strain evidence="3">S2_005_002_R2_33</strain>
    </source>
</reference>
<name>A0A2W5NZN3_9SPHN</name>
<proteinExistence type="inferred from homology"/>
<dbReference type="GO" id="GO:0005737">
    <property type="term" value="C:cytoplasm"/>
    <property type="evidence" value="ECO:0007669"/>
    <property type="project" value="UniProtKB-SubCell"/>
</dbReference>
<dbReference type="GO" id="GO:0005507">
    <property type="term" value="F:copper ion binding"/>
    <property type="evidence" value="ECO:0007669"/>
    <property type="project" value="TreeGrafter"/>
</dbReference>
<evidence type="ECO:0000256" key="2">
    <source>
        <dbReference type="HAMAP-Rule" id="MF_00795"/>
    </source>
</evidence>
<keyword evidence="2" id="KW-0963">Cytoplasm</keyword>
<sequence length="245" mass="25153">MLEVCVEDAAGIAAAVSGGGDRIELCSALALGGLTPPRSLVRIAAEAPIPVHMLCRPREGDFLYDAREVALVCDDIDLAAEAGLAGVVIGAGGAGGLDLSALGTWLAHAQRAGAARGSRLSFTLHRVFDLLDDMENGLEQAVAMGFDRVLTSGGAVRAPDGAGMLAHLNELAAGRIVILAGSGVSAEAVPVLRKAGIEEFHASCRLPGVRTGESGRLEELGFQKGLRPITDASEVARLKAAITDR</sequence>
<gene>
    <name evidence="2" type="primary">cutC</name>
    <name evidence="3" type="ORF">DI555_00035</name>
</gene>
<evidence type="ECO:0000313" key="3">
    <source>
        <dbReference type="EMBL" id="PZQ57379.1"/>
    </source>
</evidence>
<organism evidence="3 4">
    <name type="scientific">Novosphingobium pentaromativorans</name>
    <dbReference type="NCBI Taxonomy" id="205844"/>
    <lineage>
        <taxon>Bacteria</taxon>
        <taxon>Pseudomonadati</taxon>
        <taxon>Pseudomonadota</taxon>
        <taxon>Alphaproteobacteria</taxon>
        <taxon>Sphingomonadales</taxon>
        <taxon>Sphingomonadaceae</taxon>
        <taxon>Novosphingobium</taxon>
    </lineage>
</organism>
<dbReference type="HAMAP" id="MF_00795">
    <property type="entry name" value="CutC"/>
    <property type="match status" value="1"/>
</dbReference>
<protein>
    <recommendedName>
        <fullName evidence="2">PF03932 family protein CutC</fullName>
    </recommendedName>
</protein>
<evidence type="ECO:0000313" key="4">
    <source>
        <dbReference type="Proteomes" id="UP000249082"/>
    </source>
</evidence>
<comment type="similarity">
    <text evidence="1 2">Belongs to the CutC family.</text>
</comment>
<dbReference type="AlphaFoldDB" id="A0A2W5NZN3"/>
<comment type="caution">
    <text evidence="2">Once thought to be involved in copper homeostasis, experiments in E.coli have shown this is not the case.</text>
</comment>
<dbReference type="SUPFAM" id="SSF110395">
    <property type="entry name" value="CutC-like"/>
    <property type="match status" value="1"/>
</dbReference>
<accession>A0A2W5NZN3</accession>
<comment type="caution">
    <text evidence="3">The sequence shown here is derived from an EMBL/GenBank/DDBJ whole genome shotgun (WGS) entry which is preliminary data.</text>
</comment>
<dbReference type="EMBL" id="QFPX01000001">
    <property type="protein sequence ID" value="PZQ57379.1"/>
    <property type="molecule type" value="Genomic_DNA"/>
</dbReference>
<evidence type="ECO:0000256" key="1">
    <source>
        <dbReference type="ARBA" id="ARBA00007768"/>
    </source>
</evidence>
<dbReference type="Gene3D" id="3.20.20.380">
    <property type="entry name" value="Copper homeostasis (CutC) domain"/>
    <property type="match status" value="1"/>
</dbReference>
<dbReference type="InterPro" id="IPR036822">
    <property type="entry name" value="CutC-like_dom_sf"/>
</dbReference>